<evidence type="ECO:0000313" key="3">
    <source>
        <dbReference type="EMBL" id="CAF1212060.1"/>
    </source>
</evidence>
<proteinExistence type="predicted"/>
<organism evidence="5 10">
    <name type="scientific">Rotaria sordida</name>
    <dbReference type="NCBI Taxonomy" id="392033"/>
    <lineage>
        <taxon>Eukaryota</taxon>
        <taxon>Metazoa</taxon>
        <taxon>Spiralia</taxon>
        <taxon>Gnathifera</taxon>
        <taxon>Rotifera</taxon>
        <taxon>Eurotatoria</taxon>
        <taxon>Bdelloidea</taxon>
        <taxon>Philodinida</taxon>
        <taxon>Philodinidae</taxon>
        <taxon>Rotaria</taxon>
    </lineage>
</organism>
<evidence type="ECO:0000313" key="7">
    <source>
        <dbReference type="EMBL" id="CAF3642586.1"/>
    </source>
</evidence>
<dbReference type="Proteomes" id="UP000663874">
    <property type="component" value="Unassembled WGS sequence"/>
</dbReference>
<evidence type="ECO:0000313" key="6">
    <source>
        <dbReference type="EMBL" id="CAF1530082.1"/>
    </source>
</evidence>
<feature type="transmembrane region" description="Helical" evidence="1">
    <location>
        <begin position="80"/>
        <end position="100"/>
    </location>
</feature>
<keyword evidence="1" id="KW-1133">Transmembrane helix</keyword>
<evidence type="ECO:0000313" key="10">
    <source>
        <dbReference type="Proteomes" id="UP000663889"/>
    </source>
</evidence>
<dbReference type="EMBL" id="CAJOBD010002222">
    <property type="protein sequence ID" value="CAF3865640.1"/>
    <property type="molecule type" value="Genomic_DNA"/>
</dbReference>
<dbReference type="EMBL" id="CAJNOH010001051">
    <property type="protein sequence ID" value="CAF1169109.1"/>
    <property type="molecule type" value="Genomic_DNA"/>
</dbReference>
<evidence type="ECO:0000313" key="5">
    <source>
        <dbReference type="EMBL" id="CAF1314437.1"/>
    </source>
</evidence>
<dbReference type="EMBL" id="CAJNOO010001896">
    <property type="protein sequence ID" value="CAF1212060.1"/>
    <property type="molecule type" value="Genomic_DNA"/>
</dbReference>
<dbReference type="EMBL" id="CAJNOL010002803">
    <property type="protein sequence ID" value="CAF1530082.1"/>
    <property type="molecule type" value="Genomic_DNA"/>
</dbReference>
<sequence>MLSNDCFHPKIDNLRVVLNCFYVYLICNAFQYAKQVIFQYPYSISKIYPRIYISTRSIVSAFCILICSSLILYTLWFEHAGLLLVSIILLIVLLLIRFIFDIYGYSVGYFEYSLYPSFDLITTNITKINITKEKQMKEEITDFSMELIINIIGILLTMFIIIRMIRKKYKRRQMELEALRIDVIRRVTL</sequence>
<protein>
    <submittedName>
        <fullName evidence="5">Uncharacterized protein</fullName>
    </submittedName>
</protein>
<gene>
    <name evidence="7" type="ORF">FNK824_LOCUS5528</name>
    <name evidence="8" type="ORF">JBS370_LOCUS19014</name>
    <name evidence="6" type="ORF">JXQ802_LOCUS42169</name>
    <name evidence="2" type="ORF">PYM288_LOCUS23172</name>
    <name evidence="3" type="ORF">RFH988_LOCUS25179</name>
    <name evidence="5" type="ORF">SEV965_LOCUS26971</name>
    <name evidence="4" type="ORF">ZHD862_LOCUS27466</name>
</gene>
<accession>A0A815EFP8</accession>
<feature type="transmembrane region" description="Helical" evidence="1">
    <location>
        <begin position="53"/>
        <end position="73"/>
    </location>
</feature>
<dbReference type="EMBL" id="CAJOBE010000445">
    <property type="protein sequence ID" value="CAF3642586.1"/>
    <property type="molecule type" value="Genomic_DNA"/>
</dbReference>
<dbReference type="Proteomes" id="UP000663864">
    <property type="component" value="Unassembled WGS sequence"/>
</dbReference>
<evidence type="ECO:0000313" key="9">
    <source>
        <dbReference type="Proteomes" id="UP000663870"/>
    </source>
</evidence>
<keyword evidence="1" id="KW-0472">Membrane</keyword>
<evidence type="ECO:0000256" key="1">
    <source>
        <dbReference type="SAM" id="Phobius"/>
    </source>
</evidence>
<dbReference type="Proteomes" id="UP000663870">
    <property type="component" value="Unassembled WGS sequence"/>
</dbReference>
<comment type="caution">
    <text evidence="5">The sequence shown here is derived from an EMBL/GenBank/DDBJ whole genome shotgun (WGS) entry which is preliminary data.</text>
</comment>
<evidence type="ECO:0000313" key="8">
    <source>
        <dbReference type="EMBL" id="CAF3865640.1"/>
    </source>
</evidence>
<evidence type="ECO:0000313" key="2">
    <source>
        <dbReference type="EMBL" id="CAF1169109.1"/>
    </source>
</evidence>
<feature type="transmembrane region" description="Helical" evidence="1">
    <location>
        <begin position="16"/>
        <end position="33"/>
    </location>
</feature>
<dbReference type="EMBL" id="CAJNOU010002361">
    <property type="protein sequence ID" value="CAF1314437.1"/>
    <property type="molecule type" value="Genomic_DNA"/>
</dbReference>
<dbReference type="Proteomes" id="UP000663889">
    <property type="component" value="Unassembled WGS sequence"/>
</dbReference>
<dbReference type="Proteomes" id="UP000663836">
    <property type="component" value="Unassembled WGS sequence"/>
</dbReference>
<dbReference type="OrthoDB" id="10028966at2759"/>
<evidence type="ECO:0000313" key="4">
    <source>
        <dbReference type="EMBL" id="CAF1291337.1"/>
    </source>
</evidence>
<keyword evidence="1" id="KW-0812">Transmembrane</keyword>
<dbReference type="Proteomes" id="UP000663882">
    <property type="component" value="Unassembled WGS sequence"/>
</dbReference>
<dbReference type="AlphaFoldDB" id="A0A815EFP8"/>
<feature type="transmembrane region" description="Helical" evidence="1">
    <location>
        <begin position="147"/>
        <end position="165"/>
    </location>
</feature>
<dbReference type="EMBL" id="CAJNOT010002174">
    <property type="protein sequence ID" value="CAF1291337.1"/>
    <property type="molecule type" value="Genomic_DNA"/>
</dbReference>
<reference evidence="5" key="1">
    <citation type="submission" date="2021-02" db="EMBL/GenBank/DDBJ databases">
        <authorList>
            <person name="Nowell W R."/>
        </authorList>
    </citation>
    <scope>NUCLEOTIDE SEQUENCE</scope>
</reference>
<dbReference type="Proteomes" id="UP000663854">
    <property type="component" value="Unassembled WGS sequence"/>
</dbReference>
<keyword evidence="9" id="KW-1185">Reference proteome</keyword>
<name>A0A815EFP8_9BILA</name>